<dbReference type="PANTHER" id="PTHR10357">
    <property type="entry name" value="ALPHA-AMYLASE FAMILY MEMBER"/>
    <property type="match status" value="1"/>
</dbReference>
<dbReference type="InterPro" id="IPR006047">
    <property type="entry name" value="GH13_cat_dom"/>
</dbReference>
<dbReference type="Gene3D" id="3.30.1590.10">
    <property type="entry name" value="Maltooligosyl trehalose synthase, domain 2"/>
    <property type="match status" value="1"/>
</dbReference>
<dbReference type="GeneID" id="57398120"/>
<dbReference type="SMART" id="SM00642">
    <property type="entry name" value="Aamy"/>
    <property type="match status" value="1"/>
</dbReference>
<protein>
    <submittedName>
        <fullName evidence="2">Malto-oligosyltrehalose synthase</fullName>
    </submittedName>
</protein>
<evidence type="ECO:0000313" key="3">
    <source>
        <dbReference type="Proteomes" id="UP000501237"/>
    </source>
</evidence>
<dbReference type="Gene3D" id="3.20.20.80">
    <property type="entry name" value="Glycosidases"/>
    <property type="match status" value="2"/>
</dbReference>
<organism evidence="2 3">
    <name type="scientific">Metapseudomonas otitidis</name>
    <dbReference type="NCBI Taxonomy" id="319939"/>
    <lineage>
        <taxon>Bacteria</taxon>
        <taxon>Pseudomonadati</taxon>
        <taxon>Pseudomonadota</taxon>
        <taxon>Gammaproteobacteria</taxon>
        <taxon>Pseudomonadales</taxon>
        <taxon>Pseudomonadaceae</taxon>
        <taxon>Metapseudomonas</taxon>
    </lineage>
</organism>
<dbReference type="GO" id="GO:0047470">
    <property type="term" value="F:(1,4)-alpha-D-glucan 1-alpha-D-glucosylmutase activity"/>
    <property type="evidence" value="ECO:0007669"/>
    <property type="project" value="TreeGrafter"/>
</dbReference>
<sequence>MTELRATLRLQLHAGFTLDDARAQVPYFARLGVSHLYLSPVLQARAGSTHGYDVVDPTRVNPELGGEPALERLVAALREHHMGLILDLVPNHMAVGGGDNPWWLDVLEWGRASPYAQFFDIQWQSHDPLLRGQLLIPFLRSDYAEVLAAGEVRLHYDGSSGALYAQHFDHRFPLWPATYGEVLRRADDPALQALAASFDALEGSADAWQRARELRQALGRAAPTGEALANALAAFRGDDPTGFERLHALLERQHYRLASWRTAADDINWRRFFDINELGGLRVERPEVFEAVHAKVFELIQRGLVDGLRLDHVDGLADPRGYCRRLRRRVQRLAAQRPAGLAEQPFPLYVEKILGPDEALPGDWQVDGTTGYEFMNQVSLLQHSPLGELQLCGLWSETSGRSPRFLDEVREARELILGSNLAGDLENLAQALLQVARSDLATRDLTLGGIRRALHALIGQFSVYRTYVNACGRSTQDQRLFRQAFDAACAELGDADRPLLDHLERWLGGEPLRAVPLAQRRMRRQVVARFQQLTAPAAAKAVEDTACYRSAVLLSRNDVGFDPQRFSAPLEAFHAACQARAQSFPDNLLTTATHDHKRGEDSRARLAVLSERAAWFAECCEQWRRLAAPLREATGPLAISPGDELVLYQCLLGSWPLDLAADDHAGLAAYRERLLRWQEKALREAKLQTSWSAPNGDYEGACRAFLDSLLGSDAAAQLRRVIADAAMAIAPGGALNGLVQCLLRMTTPGVPDLYQGTEFWDFSLVDPDNRRPVDYAARIDALGTLRDQADLLLGWRDGRIKQWLVGSVLSVRYARAGLFARGDYQPLPVHGEHAERVIAFARQRDGEYLVVIAPRLVDALLEGTEVPQVPPLRWGDTRVELPFDPATGALAGVFSREPPQVGPEGLALSRALADFPVNLLCFRPHATGVMP</sequence>
<accession>A0A679GQL2</accession>
<dbReference type="RefSeq" id="WP_172433713.1">
    <property type="nucleotide sequence ID" value="NZ_AP022642.1"/>
</dbReference>
<dbReference type="InterPro" id="IPR012767">
    <property type="entry name" value="Trehalose_TreY"/>
</dbReference>
<dbReference type="CDD" id="cd11336">
    <property type="entry name" value="AmyAc_MTSase"/>
    <property type="match status" value="1"/>
</dbReference>
<dbReference type="InterPro" id="IPR017853">
    <property type="entry name" value="GH"/>
</dbReference>
<dbReference type="GO" id="GO:0030980">
    <property type="term" value="P:alpha-glucan catabolic process"/>
    <property type="evidence" value="ECO:0007669"/>
    <property type="project" value="TreeGrafter"/>
</dbReference>
<feature type="domain" description="Glycosyl hydrolase family 13 catalytic" evidence="1">
    <location>
        <begin position="17"/>
        <end position="451"/>
    </location>
</feature>
<dbReference type="PANTHER" id="PTHR10357:SF216">
    <property type="entry name" value="MALTOOLIGOSYL TREHALOSE SYNTHASE-RELATED"/>
    <property type="match status" value="1"/>
</dbReference>
<dbReference type="NCBIfam" id="NF011086">
    <property type="entry name" value="PRK14511.1-3"/>
    <property type="match status" value="1"/>
</dbReference>
<dbReference type="KEGG" id="poj:PtoMrB4_29040"/>
<name>A0A679GQL2_9GAMM</name>
<dbReference type="AlphaFoldDB" id="A0A679GQL2"/>
<dbReference type="Proteomes" id="UP000501237">
    <property type="component" value="Chromosome"/>
</dbReference>
<evidence type="ECO:0000259" key="1">
    <source>
        <dbReference type="SMART" id="SM00642"/>
    </source>
</evidence>
<dbReference type="NCBIfam" id="TIGR02401">
    <property type="entry name" value="trehalose_TreY"/>
    <property type="match status" value="1"/>
</dbReference>
<dbReference type="EMBL" id="AP022642">
    <property type="protein sequence ID" value="BCA28927.1"/>
    <property type="molecule type" value="Genomic_DNA"/>
</dbReference>
<dbReference type="SUPFAM" id="SSF51445">
    <property type="entry name" value="(Trans)glycosidases"/>
    <property type="match status" value="1"/>
</dbReference>
<reference evidence="2 3" key="1">
    <citation type="journal article" date="2020" name="Microbiol. Resour. Announc.">
        <title>Complete genome sequence of Pseudomonas otitidis strain MrB4, isolated from Lake Biwa in Japan.</title>
        <authorList>
            <person name="Miyazaki K."/>
            <person name="Hase E."/>
            <person name="Maruya T."/>
        </authorList>
    </citation>
    <scope>NUCLEOTIDE SEQUENCE [LARGE SCALE GENOMIC DNA]</scope>
    <source>
        <strain evidence="2 3">MrB4</strain>
    </source>
</reference>
<proteinExistence type="predicted"/>
<evidence type="ECO:0000313" key="2">
    <source>
        <dbReference type="EMBL" id="BCA28927.1"/>
    </source>
</evidence>
<dbReference type="GO" id="GO:0005992">
    <property type="term" value="P:trehalose biosynthetic process"/>
    <property type="evidence" value="ECO:0007669"/>
    <property type="project" value="TreeGrafter"/>
</dbReference>
<gene>
    <name evidence="2" type="ORF">PtoMrB4_29040</name>
</gene>
<dbReference type="Pfam" id="PF00128">
    <property type="entry name" value="Alpha-amylase"/>
    <property type="match status" value="1"/>
</dbReference>